<organism evidence="9 10">
    <name type="scientific">Hydrogenophaga intermedia</name>
    <dbReference type="NCBI Taxonomy" id="65786"/>
    <lineage>
        <taxon>Bacteria</taxon>
        <taxon>Pseudomonadati</taxon>
        <taxon>Pseudomonadota</taxon>
        <taxon>Betaproteobacteria</taxon>
        <taxon>Burkholderiales</taxon>
        <taxon>Comamonadaceae</taxon>
        <taxon>Hydrogenophaga</taxon>
    </lineage>
</organism>
<evidence type="ECO:0000313" key="9">
    <source>
        <dbReference type="EMBL" id="CDN88489.1"/>
    </source>
</evidence>
<evidence type="ECO:0000256" key="4">
    <source>
        <dbReference type="ARBA" id="ARBA00022764"/>
    </source>
</evidence>
<dbReference type="InterPro" id="IPR051470">
    <property type="entry name" value="Thiol:disulfide_interchange"/>
</dbReference>
<dbReference type="CDD" id="cd03020">
    <property type="entry name" value="DsbA_DsbC_DsbG"/>
    <property type="match status" value="1"/>
</dbReference>
<evidence type="ECO:0000256" key="2">
    <source>
        <dbReference type="ARBA" id="ARBA00009813"/>
    </source>
</evidence>
<dbReference type="Gene3D" id="3.10.450.70">
    <property type="entry name" value="Disulphide bond isomerase, DsbC/G, N-terminal"/>
    <property type="match status" value="1"/>
</dbReference>
<gene>
    <name evidence="9" type="ORF">BN948_02923</name>
</gene>
<protein>
    <recommendedName>
        <fullName evidence="7">Thiol:disulfide interchange protein</fullName>
    </recommendedName>
</protein>
<dbReference type="SUPFAM" id="SSF52833">
    <property type="entry name" value="Thioredoxin-like"/>
    <property type="match status" value="1"/>
</dbReference>
<dbReference type="GO" id="GO:0015036">
    <property type="term" value="F:disulfide oxidoreductase activity"/>
    <property type="evidence" value="ECO:0007669"/>
    <property type="project" value="UniProtKB-ARBA"/>
</dbReference>
<keyword evidence="6 7" id="KW-0676">Redox-active center</keyword>
<proteinExistence type="inferred from homology"/>
<evidence type="ECO:0000256" key="7">
    <source>
        <dbReference type="RuleBase" id="RU364038"/>
    </source>
</evidence>
<dbReference type="PANTHER" id="PTHR35272:SF3">
    <property type="entry name" value="THIOL:DISULFIDE INTERCHANGE PROTEIN DSBC"/>
    <property type="match status" value="1"/>
</dbReference>
<comment type="subcellular location">
    <subcellularLocation>
        <location evidence="1 7">Periplasm</location>
    </subcellularLocation>
</comment>
<sequence precursor="true">MKLSFKSLWLPLLACLAFAASANEATIRKNLSERLPNLPPIEEVSKTPFPGVWEIRINRSEILYSDSEGNYLMQGSIFDTRNRVDLTEQRTQKLSAVDFSSLPLKDSFKVVHGKGTRQIAVFSDPNCGYCKRLEKTLADVEDVTIHVFMYPILGPDSVKKAQSLWCAKDKGKTYLDWMVRGTAIPNASCDTAAVERNVALGRDLRINGTPTIFFVDGTRVPGAVDAERLETLLKSAKAK</sequence>
<dbReference type="PROSITE" id="PS51352">
    <property type="entry name" value="THIOREDOXIN_2"/>
    <property type="match status" value="1"/>
</dbReference>
<comment type="similarity">
    <text evidence="2 7">Belongs to the thioredoxin family. DsbC subfamily.</text>
</comment>
<reference evidence="10" key="2">
    <citation type="submission" date="2014-11" db="EMBL/GenBank/DDBJ databases">
        <title>Draft genome sequence of Hydrogenophaga intermedia S1.</title>
        <authorList>
            <person name="Gan H.M."/>
            <person name="Chew T.H."/>
            <person name="Stolz A."/>
        </authorList>
    </citation>
    <scope>NUCLEOTIDE SEQUENCE [LARGE SCALE GENOMIC DNA]</scope>
    <source>
        <strain evidence="10">S1</strain>
    </source>
</reference>
<dbReference type="GO" id="GO:0042597">
    <property type="term" value="C:periplasmic space"/>
    <property type="evidence" value="ECO:0007669"/>
    <property type="project" value="UniProtKB-SubCell"/>
</dbReference>
<dbReference type="RefSeq" id="WP_009517793.1">
    <property type="nucleotide sequence ID" value="NZ_CCAE010000024.1"/>
</dbReference>
<dbReference type="PANTHER" id="PTHR35272">
    <property type="entry name" value="THIOL:DISULFIDE INTERCHANGE PROTEIN DSBC-RELATED"/>
    <property type="match status" value="1"/>
</dbReference>
<feature type="domain" description="Thioredoxin" evidence="8">
    <location>
        <begin position="83"/>
        <end position="238"/>
    </location>
</feature>
<dbReference type="InterPro" id="IPR009094">
    <property type="entry name" value="DiS-bond_isomerase_DsbC/G_N_sf"/>
</dbReference>
<dbReference type="InterPro" id="IPR033954">
    <property type="entry name" value="DiS-bond_Isoase_DsbC/G"/>
</dbReference>
<keyword evidence="4 7" id="KW-0574">Periplasm</keyword>
<dbReference type="Gene3D" id="3.40.30.10">
    <property type="entry name" value="Glutaredoxin"/>
    <property type="match status" value="1"/>
</dbReference>
<evidence type="ECO:0000256" key="1">
    <source>
        <dbReference type="ARBA" id="ARBA00004418"/>
    </source>
</evidence>
<keyword evidence="5" id="KW-1015">Disulfide bond</keyword>
<dbReference type="Proteomes" id="UP000028878">
    <property type="component" value="Unassembled WGS sequence"/>
</dbReference>
<keyword evidence="10" id="KW-1185">Reference proteome</keyword>
<dbReference type="SUPFAM" id="SSF54423">
    <property type="entry name" value="DsbC/DsbG N-terminal domain-like"/>
    <property type="match status" value="1"/>
</dbReference>
<name>A0A1L1PL98_HYDIT</name>
<evidence type="ECO:0000259" key="8">
    <source>
        <dbReference type="PROSITE" id="PS51352"/>
    </source>
</evidence>
<dbReference type="InterPro" id="IPR012336">
    <property type="entry name" value="Thioredoxin-like_fold"/>
</dbReference>
<reference evidence="10" key="1">
    <citation type="submission" date="2014-02" db="EMBL/GenBank/DDBJ databases">
        <authorList>
            <person name="Gan H."/>
        </authorList>
    </citation>
    <scope>NUCLEOTIDE SEQUENCE [LARGE SCALE GENOMIC DNA]</scope>
    <source>
        <strain evidence="10">S1</strain>
    </source>
</reference>
<comment type="function">
    <text evidence="7">Required for disulfide bond formation in some periplasmic proteins. Acts by transferring its disulfide bond to other proteins and is reduced in the process.</text>
</comment>
<dbReference type="Pfam" id="PF13098">
    <property type="entry name" value="Thioredoxin_2"/>
    <property type="match status" value="1"/>
</dbReference>
<dbReference type="InterPro" id="IPR036249">
    <property type="entry name" value="Thioredoxin-like_sf"/>
</dbReference>
<dbReference type="EMBL" id="CCAE010000024">
    <property type="protein sequence ID" value="CDN88489.1"/>
    <property type="molecule type" value="Genomic_DNA"/>
</dbReference>
<evidence type="ECO:0000256" key="6">
    <source>
        <dbReference type="ARBA" id="ARBA00023284"/>
    </source>
</evidence>
<dbReference type="Pfam" id="PF10411">
    <property type="entry name" value="DsbC_N"/>
    <property type="match status" value="1"/>
</dbReference>
<dbReference type="InterPro" id="IPR018950">
    <property type="entry name" value="DiS-bond_isomerase_DsbC/G_N"/>
</dbReference>
<feature type="chain" id="PRO_5010002195" description="Thiol:disulfide interchange protein" evidence="7">
    <location>
        <begin position="23"/>
        <end position="239"/>
    </location>
</feature>
<evidence type="ECO:0000313" key="10">
    <source>
        <dbReference type="Proteomes" id="UP000028878"/>
    </source>
</evidence>
<keyword evidence="3 7" id="KW-0732">Signal</keyword>
<dbReference type="AlphaFoldDB" id="A0A1L1PL98"/>
<dbReference type="InterPro" id="IPR017937">
    <property type="entry name" value="Thioredoxin_CS"/>
</dbReference>
<accession>A0A1L1PL98</accession>
<evidence type="ECO:0000256" key="3">
    <source>
        <dbReference type="ARBA" id="ARBA00022729"/>
    </source>
</evidence>
<dbReference type="PROSITE" id="PS00194">
    <property type="entry name" value="THIOREDOXIN_1"/>
    <property type="match status" value="1"/>
</dbReference>
<dbReference type="InterPro" id="IPR013766">
    <property type="entry name" value="Thioredoxin_domain"/>
</dbReference>
<feature type="signal peptide" evidence="7">
    <location>
        <begin position="1"/>
        <end position="22"/>
    </location>
</feature>
<evidence type="ECO:0000256" key="5">
    <source>
        <dbReference type="ARBA" id="ARBA00023157"/>
    </source>
</evidence>